<proteinExistence type="predicted"/>
<accession>A0ABD2CE20</accession>
<protein>
    <submittedName>
        <fullName evidence="1">Uncharacterized protein</fullName>
    </submittedName>
</protein>
<dbReference type="Proteomes" id="UP001607303">
    <property type="component" value="Unassembled WGS sequence"/>
</dbReference>
<evidence type="ECO:0000313" key="1">
    <source>
        <dbReference type="EMBL" id="KAL2743164.1"/>
    </source>
</evidence>
<evidence type="ECO:0000313" key="2">
    <source>
        <dbReference type="Proteomes" id="UP001607303"/>
    </source>
</evidence>
<organism evidence="1 2">
    <name type="scientific">Vespula maculifrons</name>
    <name type="common">Eastern yellow jacket</name>
    <name type="synonym">Wasp</name>
    <dbReference type="NCBI Taxonomy" id="7453"/>
    <lineage>
        <taxon>Eukaryota</taxon>
        <taxon>Metazoa</taxon>
        <taxon>Ecdysozoa</taxon>
        <taxon>Arthropoda</taxon>
        <taxon>Hexapoda</taxon>
        <taxon>Insecta</taxon>
        <taxon>Pterygota</taxon>
        <taxon>Neoptera</taxon>
        <taxon>Endopterygota</taxon>
        <taxon>Hymenoptera</taxon>
        <taxon>Apocrita</taxon>
        <taxon>Aculeata</taxon>
        <taxon>Vespoidea</taxon>
        <taxon>Vespidae</taxon>
        <taxon>Vespinae</taxon>
        <taxon>Vespula</taxon>
    </lineage>
</organism>
<keyword evidence="2" id="KW-1185">Reference proteome</keyword>
<dbReference type="AlphaFoldDB" id="A0ABD2CE20"/>
<name>A0ABD2CE20_VESMC</name>
<sequence>MDNISYFKNNNLLVIRRYNEDNKGQNGYIVVVPKKTPIILHSTYQLFNGSKKYTNYLLTI</sequence>
<comment type="caution">
    <text evidence="1">The sequence shown here is derived from an EMBL/GenBank/DDBJ whole genome shotgun (WGS) entry which is preliminary data.</text>
</comment>
<reference evidence="1 2" key="1">
    <citation type="journal article" date="2024" name="Ann. Entomol. Soc. Am.">
        <title>Genomic analyses of the southern and eastern yellowjacket wasps (Hymenoptera: Vespidae) reveal evolutionary signatures of social life.</title>
        <authorList>
            <person name="Catto M.A."/>
            <person name="Caine P.B."/>
            <person name="Orr S.E."/>
            <person name="Hunt B.G."/>
            <person name="Goodisman M.A.D."/>
        </authorList>
    </citation>
    <scope>NUCLEOTIDE SEQUENCE [LARGE SCALE GENOMIC DNA]</scope>
    <source>
        <strain evidence="1">232</strain>
        <tissue evidence="1">Head and thorax</tissue>
    </source>
</reference>
<dbReference type="EMBL" id="JAYRBN010000056">
    <property type="protein sequence ID" value="KAL2743164.1"/>
    <property type="molecule type" value="Genomic_DNA"/>
</dbReference>
<gene>
    <name evidence="1" type="ORF">V1477_008653</name>
</gene>